<dbReference type="InterPro" id="IPR002872">
    <property type="entry name" value="Proline_DH_dom"/>
</dbReference>
<dbReference type="GO" id="GO:0004657">
    <property type="term" value="F:proline dehydrogenase activity"/>
    <property type="evidence" value="ECO:0007669"/>
    <property type="project" value="UniProtKB-EC"/>
</dbReference>
<dbReference type="PANTHER" id="PTHR13914:SF30">
    <property type="entry name" value="PROLINE DEHYDROGENASE"/>
    <property type="match status" value="1"/>
</dbReference>
<dbReference type="GO" id="GO:0071949">
    <property type="term" value="F:FAD binding"/>
    <property type="evidence" value="ECO:0007669"/>
    <property type="project" value="TreeGrafter"/>
</dbReference>
<evidence type="ECO:0000313" key="7">
    <source>
        <dbReference type="EMBL" id="KAF2224767.1"/>
    </source>
</evidence>
<comment type="catalytic activity">
    <reaction evidence="5">
        <text>L-proline + a quinone = (S)-1-pyrroline-5-carboxylate + a quinol + H(+)</text>
        <dbReference type="Rhea" id="RHEA:23784"/>
        <dbReference type="ChEBI" id="CHEBI:15378"/>
        <dbReference type="ChEBI" id="CHEBI:17388"/>
        <dbReference type="ChEBI" id="CHEBI:24646"/>
        <dbReference type="ChEBI" id="CHEBI:60039"/>
        <dbReference type="ChEBI" id="CHEBI:132124"/>
        <dbReference type="EC" id="1.5.5.2"/>
    </reaction>
</comment>
<keyword evidence="4 5" id="KW-0642">Proline metabolism</keyword>
<evidence type="ECO:0000313" key="8">
    <source>
        <dbReference type="Proteomes" id="UP000799538"/>
    </source>
</evidence>
<dbReference type="InterPro" id="IPR029041">
    <property type="entry name" value="FAD-linked_oxidoreductase-like"/>
</dbReference>
<dbReference type="EMBL" id="ML992504">
    <property type="protein sequence ID" value="KAF2224767.1"/>
    <property type="molecule type" value="Genomic_DNA"/>
</dbReference>
<dbReference type="SUPFAM" id="SSF51730">
    <property type="entry name" value="FAD-linked oxidoreductase"/>
    <property type="match status" value="1"/>
</dbReference>
<dbReference type="OrthoDB" id="5464at2759"/>
<organism evidence="7 8">
    <name type="scientific">Elsinoe ampelina</name>
    <dbReference type="NCBI Taxonomy" id="302913"/>
    <lineage>
        <taxon>Eukaryota</taxon>
        <taxon>Fungi</taxon>
        <taxon>Dikarya</taxon>
        <taxon>Ascomycota</taxon>
        <taxon>Pezizomycotina</taxon>
        <taxon>Dothideomycetes</taxon>
        <taxon>Dothideomycetidae</taxon>
        <taxon>Myriangiales</taxon>
        <taxon>Elsinoaceae</taxon>
        <taxon>Elsinoe</taxon>
    </lineage>
</organism>
<evidence type="ECO:0000259" key="6">
    <source>
        <dbReference type="Pfam" id="PF01619"/>
    </source>
</evidence>
<evidence type="ECO:0000256" key="2">
    <source>
        <dbReference type="ARBA" id="ARBA00012695"/>
    </source>
</evidence>
<dbReference type="InterPro" id="IPR015659">
    <property type="entry name" value="Proline_oxidase"/>
</dbReference>
<dbReference type="Proteomes" id="UP000799538">
    <property type="component" value="Unassembled WGS sequence"/>
</dbReference>
<sequence length="469" mass="51483">MPPRAPSALSRFSGLHPATKATSLRCLHTSRPGHASLTTTSPVQASFEGLTKRSSAAPTTSERTTLACLPLSQVLRTYLITSVSSSPTFLAASQNILTRLLSSSSWLTDVERNPLINLALRETFYKQFCAGEDKPSARECMQQLQKIGYHGVILEYALEVLKDAKDADEGKDVEVWRQGLLETIDMARPGDFVGLKWSGLGTAAYKRMRASDKPSPLMDSAMREVCEAAHTKTVHLLPAAEEVNTLDAFHKWTLNMQSAYNRGPAGSIVYSTYQAYLRSTADILSHHLATANKEGFTHGIKLVRGAYLGSEERHFIWDSAEATHANYDGIAAALLRRKFDAPLTAAIPEQKFPEINVMLATHNVATTRKAQAIRKEQVENGEELTPLKYAQLQGMADEVSCELLAEARGIDTADAPQVFKCTTWGTMTQCLNYLLRRAAENKDAAGRTSGSRTAMGQELKRRMFASVGL</sequence>
<comment type="similarity">
    <text evidence="1 5">Belongs to the proline oxidase family.</text>
</comment>
<dbReference type="PANTHER" id="PTHR13914">
    <property type="entry name" value="PROLINE OXIDASE"/>
    <property type="match status" value="1"/>
</dbReference>
<accession>A0A6A6GGN2</accession>
<evidence type="ECO:0000256" key="3">
    <source>
        <dbReference type="ARBA" id="ARBA00023002"/>
    </source>
</evidence>
<reference evidence="8" key="1">
    <citation type="journal article" date="2020" name="Stud. Mycol.">
        <title>101 Dothideomycetes genomes: A test case for predicting lifestyles and emergence of pathogens.</title>
        <authorList>
            <person name="Haridas S."/>
            <person name="Albert R."/>
            <person name="Binder M."/>
            <person name="Bloem J."/>
            <person name="LaButti K."/>
            <person name="Salamov A."/>
            <person name="Andreopoulos B."/>
            <person name="Baker S."/>
            <person name="Barry K."/>
            <person name="Bills G."/>
            <person name="Bluhm B."/>
            <person name="Cannon C."/>
            <person name="Castanera R."/>
            <person name="Culley D."/>
            <person name="Daum C."/>
            <person name="Ezra D."/>
            <person name="Gonzalez J."/>
            <person name="Henrissat B."/>
            <person name="Kuo A."/>
            <person name="Liang C."/>
            <person name="Lipzen A."/>
            <person name="Lutzoni F."/>
            <person name="Magnuson J."/>
            <person name="Mondo S."/>
            <person name="Nolan M."/>
            <person name="Ohm R."/>
            <person name="Pangilinan J."/>
            <person name="Park H.-J."/>
            <person name="Ramirez L."/>
            <person name="Alfaro M."/>
            <person name="Sun H."/>
            <person name="Tritt A."/>
            <person name="Yoshinaga Y."/>
            <person name="Zwiers L.-H."/>
            <person name="Turgeon B."/>
            <person name="Goodwin S."/>
            <person name="Spatafora J."/>
            <person name="Crous P."/>
            <person name="Grigoriev I."/>
        </authorList>
    </citation>
    <scope>NUCLEOTIDE SEQUENCE [LARGE SCALE GENOMIC DNA]</scope>
    <source>
        <strain evidence="8">CECT 20119</strain>
    </source>
</reference>
<comment type="function">
    <text evidence="5">Converts proline to delta-1-pyrroline-5-carboxylate.</text>
</comment>
<dbReference type="Gene3D" id="3.20.20.220">
    <property type="match status" value="1"/>
</dbReference>
<dbReference type="AlphaFoldDB" id="A0A6A6GGN2"/>
<keyword evidence="8" id="KW-1185">Reference proteome</keyword>
<gene>
    <name evidence="7" type="ORF">BDZ85DRAFT_259045</name>
</gene>
<evidence type="ECO:0000256" key="1">
    <source>
        <dbReference type="ARBA" id="ARBA00005869"/>
    </source>
</evidence>
<dbReference type="GO" id="GO:0010133">
    <property type="term" value="P:L-proline catabolic process to L-glutamate"/>
    <property type="evidence" value="ECO:0007669"/>
    <property type="project" value="TreeGrafter"/>
</dbReference>
<keyword evidence="3 5" id="KW-0560">Oxidoreductase</keyword>
<dbReference type="GO" id="GO:0005739">
    <property type="term" value="C:mitochondrion"/>
    <property type="evidence" value="ECO:0007669"/>
    <property type="project" value="TreeGrafter"/>
</dbReference>
<dbReference type="Pfam" id="PF01619">
    <property type="entry name" value="Pro_dh"/>
    <property type="match status" value="1"/>
</dbReference>
<keyword evidence="5" id="KW-0285">Flavoprotein</keyword>
<evidence type="ECO:0000256" key="5">
    <source>
        <dbReference type="RuleBase" id="RU364054"/>
    </source>
</evidence>
<protein>
    <recommendedName>
        <fullName evidence="2 5">Proline dehydrogenase</fullName>
        <ecNumber evidence="2 5">1.5.5.2</ecNumber>
    </recommendedName>
</protein>
<dbReference type="EC" id="1.5.5.2" evidence="2 5"/>
<name>A0A6A6GGN2_9PEZI</name>
<proteinExistence type="inferred from homology"/>
<keyword evidence="5" id="KW-0274">FAD</keyword>
<comment type="cofactor">
    <cofactor evidence="5">
        <name>FAD</name>
        <dbReference type="ChEBI" id="CHEBI:57692"/>
    </cofactor>
</comment>
<feature type="domain" description="Proline dehydrogenase" evidence="6">
    <location>
        <begin position="141"/>
        <end position="448"/>
    </location>
</feature>
<evidence type="ECO:0000256" key="4">
    <source>
        <dbReference type="ARBA" id="ARBA00023062"/>
    </source>
</evidence>